<proteinExistence type="predicted"/>
<organism evidence="2 3">
    <name type="scientific">Chelatococcus reniformis</name>
    <dbReference type="NCBI Taxonomy" id="1494448"/>
    <lineage>
        <taxon>Bacteria</taxon>
        <taxon>Pseudomonadati</taxon>
        <taxon>Pseudomonadota</taxon>
        <taxon>Alphaproteobacteria</taxon>
        <taxon>Hyphomicrobiales</taxon>
        <taxon>Chelatococcaceae</taxon>
        <taxon>Chelatococcus</taxon>
    </lineage>
</organism>
<comment type="caution">
    <text evidence="2">The sequence shown here is derived from an EMBL/GenBank/DDBJ whole genome shotgun (WGS) entry which is preliminary data.</text>
</comment>
<keyword evidence="1" id="KW-0472">Membrane</keyword>
<keyword evidence="3" id="KW-1185">Reference proteome</keyword>
<sequence>MAGYLALVVAALFAGAALYINVAEQPARLALGDPAMLIQWQRSYERAALMQASLAIVGFLLGASAAWQTGNPAFLVGGLVLLANWPYTLSAIMPTNSRLKATDPADAGPETRKLVQAWGRLHAGRSALGLAATVILLWAALP</sequence>
<dbReference type="InterPro" id="IPR013901">
    <property type="entry name" value="Anthrone_oxy"/>
</dbReference>
<feature type="transmembrane region" description="Helical" evidence="1">
    <location>
        <begin position="48"/>
        <end position="67"/>
    </location>
</feature>
<keyword evidence="1" id="KW-1133">Transmembrane helix</keyword>
<dbReference type="EMBL" id="BMGG01000006">
    <property type="protein sequence ID" value="GGC73851.1"/>
    <property type="molecule type" value="Genomic_DNA"/>
</dbReference>
<dbReference type="AlphaFoldDB" id="A0A916UHU2"/>
<reference evidence="2" key="2">
    <citation type="submission" date="2020-09" db="EMBL/GenBank/DDBJ databases">
        <authorList>
            <person name="Sun Q."/>
            <person name="Zhou Y."/>
        </authorList>
    </citation>
    <scope>NUCLEOTIDE SEQUENCE</scope>
    <source>
        <strain evidence="2">CGMCC 1.12919</strain>
    </source>
</reference>
<evidence type="ECO:0000256" key="1">
    <source>
        <dbReference type="SAM" id="Phobius"/>
    </source>
</evidence>
<dbReference type="Pfam" id="PF08592">
    <property type="entry name" value="Anthrone_oxy"/>
    <property type="match status" value="1"/>
</dbReference>
<evidence type="ECO:0008006" key="4">
    <source>
        <dbReference type="Google" id="ProtNLM"/>
    </source>
</evidence>
<dbReference type="Proteomes" id="UP000637002">
    <property type="component" value="Unassembled WGS sequence"/>
</dbReference>
<protein>
    <recommendedName>
        <fullName evidence="4">DUF1772 domain-containing protein</fullName>
    </recommendedName>
</protein>
<gene>
    <name evidence="2" type="ORF">GCM10010994_35280</name>
</gene>
<evidence type="ECO:0000313" key="2">
    <source>
        <dbReference type="EMBL" id="GGC73851.1"/>
    </source>
</evidence>
<feature type="transmembrane region" description="Helical" evidence="1">
    <location>
        <begin position="123"/>
        <end position="141"/>
    </location>
</feature>
<accession>A0A916UHU2</accession>
<reference evidence="2" key="1">
    <citation type="journal article" date="2014" name="Int. J. Syst. Evol. Microbiol.">
        <title>Complete genome sequence of Corynebacterium casei LMG S-19264T (=DSM 44701T), isolated from a smear-ripened cheese.</title>
        <authorList>
            <consortium name="US DOE Joint Genome Institute (JGI-PGF)"/>
            <person name="Walter F."/>
            <person name="Albersmeier A."/>
            <person name="Kalinowski J."/>
            <person name="Ruckert C."/>
        </authorList>
    </citation>
    <scope>NUCLEOTIDE SEQUENCE</scope>
    <source>
        <strain evidence="2">CGMCC 1.12919</strain>
    </source>
</reference>
<dbReference type="PANTHER" id="PTHR36535">
    <property type="entry name" value="YALI0E30327P"/>
    <property type="match status" value="1"/>
</dbReference>
<feature type="transmembrane region" description="Helical" evidence="1">
    <location>
        <begin position="74"/>
        <end position="93"/>
    </location>
</feature>
<dbReference type="PANTHER" id="PTHR36535:SF1">
    <property type="entry name" value="DUF1772 DOMAIN-CONTAINING PROTEIN"/>
    <property type="match status" value="1"/>
</dbReference>
<keyword evidence="1" id="KW-0812">Transmembrane</keyword>
<name>A0A916UHU2_9HYPH</name>
<evidence type="ECO:0000313" key="3">
    <source>
        <dbReference type="Proteomes" id="UP000637002"/>
    </source>
</evidence>
<dbReference type="RefSeq" id="WP_188610498.1">
    <property type="nucleotide sequence ID" value="NZ_BMGG01000006.1"/>
</dbReference>